<dbReference type="Proteomes" id="UP000735302">
    <property type="component" value="Unassembled WGS sequence"/>
</dbReference>
<protein>
    <submittedName>
        <fullName evidence="1">Uncharacterized protein</fullName>
    </submittedName>
</protein>
<reference evidence="1 2" key="1">
    <citation type="journal article" date="2021" name="Elife">
        <title>Chloroplast acquisition without the gene transfer in kleptoplastic sea slugs, Plakobranchus ocellatus.</title>
        <authorList>
            <person name="Maeda T."/>
            <person name="Takahashi S."/>
            <person name="Yoshida T."/>
            <person name="Shimamura S."/>
            <person name="Takaki Y."/>
            <person name="Nagai Y."/>
            <person name="Toyoda A."/>
            <person name="Suzuki Y."/>
            <person name="Arimoto A."/>
            <person name="Ishii H."/>
            <person name="Satoh N."/>
            <person name="Nishiyama T."/>
            <person name="Hasebe M."/>
            <person name="Maruyama T."/>
            <person name="Minagawa J."/>
            <person name="Obokata J."/>
            <person name="Shigenobu S."/>
        </authorList>
    </citation>
    <scope>NUCLEOTIDE SEQUENCE [LARGE SCALE GENOMIC DNA]</scope>
</reference>
<sequence>MKAIKPTDSSKGVTYRLSSVASPHSNCRAEVEVKTIERLTTVHTGTQGSLDTDKFQSAMLQYRNPLSGTLAHPLPCALLEAPFETLSPFIQANSSLIPLGGRHSCPVRKH</sequence>
<keyword evidence="2" id="KW-1185">Reference proteome</keyword>
<evidence type="ECO:0000313" key="1">
    <source>
        <dbReference type="EMBL" id="GFN88136.1"/>
    </source>
</evidence>
<name>A0AAV3Z0S3_9GAST</name>
<organism evidence="1 2">
    <name type="scientific">Plakobranchus ocellatus</name>
    <dbReference type="NCBI Taxonomy" id="259542"/>
    <lineage>
        <taxon>Eukaryota</taxon>
        <taxon>Metazoa</taxon>
        <taxon>Spiralia</taxon>
        <taxon>Lophotrochozoa</taxon>
        <taxon>Mollusca</taxon>
        <taxon>Gastropoda</taxon>
        <taxon>Heterobranchia</taxon>
        <taxon>Euthyneura</taxon>
        <taxon>Panpulmonata</taxon>
        <taxon>Sacoglossa</taxon>
        <taxon>Placobranchoidea</taxon>
        <taxon>Plakobranchidae</taxon>
        <taxon>Plakobranchus</taxon>
    </lineage>
</organism>
<dbReference type="AlphaFoldDB" id="A0AAV3Z0S3"/>
<comment type="caution">
    <text evidence="1">The sequence shown here is derived from an EMBL/GenBank/DDBJ whole genome shotgun (WGS) entry which is preliminary data.</text>
</comment>
<dbReference type="EMBL" id="BLXT01001839">
    <property type="protein sequence ID" value="GFN88136.1"/>
    <property type="molecule type" value="Genomic_DNA"/>
</dbReference>
<accession>A0AAV3Z0S3</accession>
<evidence type="ECO:0000313" key="2">
    <source>
        <dbReference type="Proteomes" id="UP000735302"/>
    </source>
</evidence>
<gene>
    <name evidence="1" type="ORF">PoB_001464200</name>
</gene>
<proteinExistence type="predicted"/>